<dbReference type="PRINTS" id="PR00469">
    <property type="entry name" value="PNDRDTASEII"/>
</dbReference>
<dbReference type="Pfam" id="PF07992">
    <property type="entry name" value="Pyr_redox_2"/>
    <property type="match status" value="1"/>
</dbReference>
<dbReference type="Gene3D" id="3.50.50.60">
    <property type="entry name" value="FAD/NAD(P)-binding domain"/>
    <property type="match status" value="4"/>
</dbReference>
<proteinExistence type="predicted"/>
<dbReference type="PRINTS" id="PR00368">
    <property type="entry name" value="FADPNR"/>
</dbReference>
<dbReference type="InterPro" id="IPR023753">
    <property type="entry name" value="FAD/NAD-binding_dom"/>
</dbReference>
<evidence type="ECO:0000313" key="3">
    <source>
        <dbReference type="EMBL" id="PXW89487.1"/>
    </source>
</evidence>
<reference evidence="3 4" key="1">
    <citation type="submission" date="2018-05" db="EMBL/GenBank/DDBJ databases">
        <title>Genomic Encyclopedia of Type Strains, Phase IV (KMG-IV): sequencing the most valuable type-strain genomes for metagenomic binning, comparative biology and taxonomic classification.</title>
        <authorList>
            <person name="Goeker M."/>
        </authorList>
    </citation>
    <scope>NUCLEOTIDE SEQUENCE [LARGE SCALE GENOMIC DNA]</scope>
    <source>
        <strain evidence="3 4">DSM 28556</strain>
    </source>
</reference>
<dbReference type="Proteomes" id="UP000247978">
    <property type="component" value="Unassembled WGS sequence"/>
</dbReference>
<organism evidence="3 4">
    <name type="scientific">Pseudogracilibacillus auburnensis</name>
    <dbReference type="NCBI Taxonomy" id="1494959"/>
    <lineage>
        <taxon>Bacteria</taxon>
        <taxon>Bacillati</taxon>
        <taxon>Bacillota</taxon>
        <taxon>Bacilli</taxon>
        <taxon>Bacillales</taxon>
        <taxon>Bacillaceae</taxon>
        <taxon>Pseudogracilibacillus</taxon>
    </lineage>
</organism>
<dbReference type="InterPro" id="IPR036188">
    <property type="entry name" value="FAD/NAD-bd_sf"/>
</dbReference>
<dbReference type="PANTHER" id="PTHR42949">
    <property type="entry name" value="ANAEROBIC GLYCEROL-3-PHOSPHATE DEHYDROGENASE SUBUNIT B"/>
    <property type="match status" value="1"/>
</dbReference>
<sequence length="402" mass="43355">MQINDVVIIGAGPAGLSAAIQCRENDLRVTVLDEFPKPGGRLLGQLHQEPTGEWWNGIEETKILVDKAEKLNTDIRCGVSVHHIEKLEDHFVVHTNKKNFPAKNILIATGAAETAAPIPGWTLPGVMSIGAAQVMTNVHRVSVGEKGIVVGVNVLSAAIARELQLAGIDLHSMALPARNAVSEDQANPRLVMERLVRIAHLAPSAFIKFGSKFAKFKFVQNIALQFFPKGGVKMWDMPIHLRKAIKEINGTDKVESVTMVDVTVDGDIIRGTEETIPVDFVCIAGGLYPLAELAAVVGVPFQYSEELGGHVPIHNEAMETSMKGIYVAGNITGIESAKVAREQGAVAGLSIVKNTLQNATVDGKLKVAINNVKATREAATIQFHPRIEEGREKVTTAFNQLT</sequence>
<dbReference type="PANTHER" id="PTHR42949:SF3">
    <property type="entry name" value="ANAEROBIC GLYCEROL-3-PHOSPHATE DEHYDROGENASE SUBUNIT B"/>
    <property type="match status" value="1"/>
</dbReference>
<keyword evidence="4" id="KW-1185">Reference proteome</keyword>
<evidence type="ECO:0000256" key="1">
    <source>
        <dbReference type="ARBA" id="ARBA00023002"/>
    </source>
</evidence>
<name>A0A2V3W5A6_9BACI</name>
<dbReference type="EMBL" id="QJJQ01000002">
    <property type="protein sequence ID" value="PXW89487.1"/>
    <property type="molecule type" value="Genomic_DNA"/>
</dbReference>
<dbReference type="SUPFAM" id="SSF51905">
    <property type="entry name" value="FAD/NAD(P)-binding domain"/>
    <property type="match status" value="1"/>
</dbReference>
<gene>
    <name evidence="3" type="ORF">DFR56_102264</name>
</gene>
<dbReference type="GO" id="GO:0016491">
    <property type="term" value="F:oxidoreductase activity"/>
    <property type="evidence" value="ECO:0007669"/>
    <property type="project" value="UniProtKB-KW"/>
</dbReference>
<evidence type="ECO:0000259" key="2">
    <source>
        <dbReference type="Pfam" id="PF07992"/>
    </source>
</evidence>
<protein>
    <submittedName>
        <fullName evidence="3">Pyridine nucleotide-disulfide oxidoreductase</fullName>
    </submittedName>
</protein>
<dbReference type="AlphaFoldDB" id="A0A2V3W5A6"/>
<comment type="caution">
    <text evidence="3">The sequence shown here is derived from an EMBL/GenBank/DDBJ whole genome shotgun (WGS) entry which is preliminary data.</text>
</comment>
<keyword evidence="1" id="KW-0560">Oxidoreductase</keyword>
<dbReference type="InterPro" id="IPR051691">
    <property type="entry name" value="Metab_Enz_Cyan_OpOx_G3PDH"/>
</dbReference>
<feature type="domain" description="FAD/NAD(P)-binding" evidence="2">
    <location>
        <begin position="5"/>
        <end position="344"/>
    </location>
</feature>
<accession>A0A2V3W5A6</accession>
<evidence type="ECO:0000313" key="4">
    <source>
        <dbReference type="Proteomes" id="UP000247978"/>
    </source>
</evidence>